<dbReference type="Proteomes" id="UP000198788">
    <property type="component" value="Unassembled WGS sequence"/>
</dbReference>
<dbReference type="RefSeq" id="WP_092306671.1">
    <property type="nucleotide sequence ID" value="NZ_FOZV01000001.1"/>
</dbReference>
<dbReference type="EMBL" id="FOZV01000001">
    <property type="protein sequence ID" value="SFS32844.1"/>
    <property type="molecule type" value="Genomic_DNA"/>
</dbReference>
<evidence type="ECO:0000256" key="2">
    <source>
        <dbReference type="SAM" id="SignalP"/>
    </source>
</evidence>
<evidence type="ECO:0000313" key="3">
    <source>
        <dbReference type="EMBL" id="SFS32844.1"/>
    </source>
</evidence>
<feature type="region of interest" description="Disordered" evidence="1">
    <location>
        <begin position="108"/>
        <end position="127"/>
    </location>
</feature>
<proteinExistence type="predicted"/>
<accession>A0A1I6NY45</accession>
<organism evidence="3 4">
    <name type="scientific">Brevundimonas viscosa</name>
    <dbReference type="NCBI Taxonomy" id="871741"/>
    <lineage>
        <taxon>Bacteria</taxon>
        <taxon>Pseudomonadati</taxon>
        <taxon>Pseudomonadota</taxon>
        <taxon>Alphaproteobacteria</taxon>
        <taxon>Caulobacterales</taxon>
        <taxon>Caulobacteraceae</taxon>
        <taxon>Brevundimonas</taxon>
    </lineage>
</organism>
<dbReference type="AlphaFoldDB" id="A0A1I6NY45"/>
<name>A0A1I6NY45_9CAUL</name>
<feature type="signal peptide" evidence="2">
    <location>
        <begin position="1"/>
        <end position="26"/>
    </location>
</feature>
<gene>
    <name evidence="3" type="ORF">SAMN05192570_0644</name>
</gene>
<keyword evidence="2" id="KW-0732">Signal</keyword>
<feature type="chain" id="PRO_5011533450" description="YXWGXW repeat-containing protein" evidence="2">
    <location>
        <begin position="27"/>
        <end position="159"/>
    </location>
</feature>
<sequence length="159" mass="17567">MNRSLTAAGLAALALALLDPAGAARAQSFAPSWGQPVYLDAWGRPVGGTPLSEVETRAYVGTGRWADGRHERPRVFVPGRAPGHGYSYGPGYGYGRAYGHDWRRHGGYRGPTGRGTERPWPGYRDEWGYDDDRHPSARRGWRADGRRGCDCGDVYLYDR</sequence>
<protein>
    <recommendedName>
        <fullName evidence="5">YXWGXW repeat-containing protein</fullName>
    </recommendedName>
</protein>
<dbReference type="OrthoDB" id="9919890at2"/>
<evidence type="ECO:0008006" key="5">
    <source>
        <dbReference type="Google" id="ProtNLM"/>
    </source>
</evidence>
<reference evidence="4" key="1">
    <citation type="submission" date="2016-10" db="EMBL/GenBank/DDBJ databases">
        <authorList>
            <person name="Varghese N."/>
            <person name="Submissions S."/>
        </authorList>
    </citation>
    <scope>NUCLEOTIDE SEQUENCE [LARGE SCALE GENOMIC DNA]</scope>
    <source>
        <strain evidence="4">CGMCC 1.10683</strain>
    </source>
</reference>
<keyword evidence="4" id="KW-1185">Reference proteome</keyword>
<dbReference type="STRING" id="871741.SAMN05192570_0644"/>
<evidence type="ECO:0000313" key="4">
    <source>
        <dbReference type="Proteomes" id="UP000198788"/>
    </source>
</evidence>
<evidence type="ECO:0000256" key="1">
    <source>
        <dbReference type="SAM" id="MobiDB-lite"/>
    </source>
</evidence>